<protein>
    <submittedName>
        <fullName evidence="2">Uncharacterized protein</fullName>
    </submittedName>
</protein>
<keyword evidence="1" id="KW-0732">Signal</keyword>
<name>D1AXJ3_STRM9</name>
<dbReference type="Proteomes" id="UP000002072">
    <property type="component" value="Chromosome"/>
</dbReference>
<dbReference type="AlphaFoldDB" id="D1AXJ3"/>
<dbReference type="STRING" id="519441.Smon_0539"/>
<dbReference type="eggNOG" id="ENOG50340MV">
    <property type="taxonomic scope" value="Bacteria"/>
</dbReference>
<dbReference type="KEGG" id="smf:Smon_0539"/>
<reference evidence="2 3" key="1">
    <citation type="journal article" date="2009" name="Stand. Genomic Sci.">
        <title>Complete genome sequence of Streptobacillus moniliformis type strain (9901T).</title>
        <authorList>
            <person name="Nolan M."/>
            <person name="Gronow S."/>
            <person name="Lapidus A."/>
            <person name="Ivanova N."/>
            <person name="Copeland A."/>
            <person name="Lucas S."/>
            <person name="Del Rio T.G."/>
            <person name="Chen F."/>
            <person name="Tice H."/>
            <person name="Pitluck S."/>
            <person name="Cheng J.F."/>
            <person name="Sims D."/>
            <person name="Meincke L."/>
            <person name="Bruce D."/>
            <person name="Goodwin L."/>
            <person name="Brettin T."/>
            <person name="Han C."/>
            <person name="Detter J.C."/>
            <person name="Ovchinikova G."/>
            <person name="Pati A."/>
            <person name="Mavromatis K."/>
            <person name="Mikhailova N."/>
            <person name="Chen A."/>
            <person name="Palaniappan K."/>
            <person name="Land M."/>
            <person name="Hauser L."/>
            <person name="Chang Y.J."/>
            <person name="Jeffries C.D."/>
            <person name="Rohde M."/>
            <person name="Sproer C."/>
            <person name="Goker M."/>
            <person name="Bristow J."/>
            <person name="Eisen J.A."/>
            <person name="Markowitz V."/>
            <person name="Hugenholtz P."/>
            <person name="Kyrpides N.C."/>
            <person name="Klenk H.P."/>
            <person name="Chain P."/>
        </authorList>
    </citation>
    <scope>NUCLEOTIDE SEQUENCE [LARGE SCALE GENOMIC DNA]</scope>
    <source>
        <strain evidence="3">ATCC 14647 / DSM 12112 / NCTC 10651 / 9901</strain>
    </source>
</reference>
<dbReference type="GeneID" id="29673144"/>
<sequence>MKKMFLLSFLSFIALSNVNNFNKDNVSKNDKNNFEIVSTKYTYFHSINSKKEKKYYEDLMYKIDRNKANKFKKQVEDVEKIFSRVFKSEKNLVPKIIKYIYFEPIKTDDKNLIDEQIQKIMVAFNANNDSIIYINNTNNSAEQFLNRIYSRAKKEQVLLFENSDKEILNAINEQIKKDYPEKNNFSLIEVRVLIISASSRVKEKLALSNAIFNKELSGVEVDDFSYLDRQRYLLDTTTQETREKTFKSFINGIY</sequence>
<feature type="signal peptide" evidence="1">
    <location>
        <begin position="1"/>
        <end position="16"/>
    </location>
</feature>
<evidence type="ECO:0000313" key="3">
    <source>
        <dbReference type="Proteomes" id="UP000002072"/>
    </source>
</evidence>
<feature type="chain" id="PRO_5003021143" evidence="1">
    <location>
        <begin position="17"/>
        <end position="254"/>
    </location>
</feature>
<evidence type="ECO:0000256" key="1">
    <source>
        <dbReference type="SAM" id="SignalP"/>
    </source>
</evidence>
<proteinExistence type="predicted"/>
<dbReference type="EMBL" id="CP001779">
    <property type="protein sequence ID" value="ACZ01019.1"/>
    <property type="molecule type" value="Genomic_DNA"/>
</dbReference>
<keyword evidence="3" id="KW-1185">Reference proteome</keyword>
<dbReference type="OrthoDB" id="5687619at2"/>
<evidence type="ECO:0000313" key="2">
    <source>
        <dbReference type="EMBL" id="ACZ01019.1"/>
    </source>
</evidence>
<organism evidence="2 3">
    <name type="scientific">Streptobacillus moniliformis (strain ATCC 14647 / DSM 12112 / NCTC 10651 / 9901)</name>
    <dbReference type="NCBI Taxonomy" id="519441"/>
    <lineage>
        <taxon>Bacteria</taxon>
        <taxon>Fusobacteriati</taxon>
        <taxon>Fusobacteriota</taxon>
        <taxon>Fusobacteriia</taxon>
        <taxon>Fusobacteriales</taxon>
        <taxon>Leptotrichiaceae</taxon>
        <taxon>Streptobacillus</taxon>
    </lineage>
</organism>
<gene>
    <name evidence="2" type="ordered locus">Smon_0539</name>
</gene>
<accession>D1AXJ3</accession>
<dbReference type="RefSeq" id="WP_012858574.1">
    <property type="nucleotide sequence ID" value="NC_013515.1"/>
</dbReference>
<dbReference type="HOGENOM" id="CLU_1093808_0_0_0"/>